<accession>A0ACD3BII3</accession>
<evidence type="ECO:0000313" key="1">
    <source>
        <dbReference type="EMBL" id="TFK77549.1"/>
    </source>
</evidence>
<keyword evidence="2" id="KW-1185">Reference proteome</keyword>
<reference evidence="1 2" key="1">
    <citation type="journal article" date="2019" name="Nat. Ecol. Evol.">
        <title>Megaphylogeny resolves global patterns of mushroom evolution.</title>
        <authorList>
            <person name="Varga T."/>
            <person name="Krizsan K."/>
            <person name="Foldi C."/>
            <person name="Dima B."/>
            <person name="Sanchez-Garcia M."/>
            <person name="Sanchez-Ramirez S."/>
            <person name="Szollosi G.J."/>
            <person name="Szarkandi J.G."/>
            <person name="Papp V."/>
            <person name="Albert L."/>
            <person name="Andreopoulos W."/>
            <person name="Angelini C."/>
            <person name="Antonin V."/>
            <person name="Barry K.W."/>
            <person name="Bougher N.L."/>
            <person name="Buchanan P."/>
            <person name="Buyck B."/>
            <person name="Bense V."/>
            <person name="Catcheside P."/>
            <person name="Chovatia M."/>
            <person name="Cooper J."/>
            <person name="Damon W."/>
            <person name="Desjardin D."/>
            <person name="Finy P."/>
            <person name="Geml J."/>
            <person name="Haridas S."/>
            <person name="Hughes K."/>
            <person name="Justo A."/>
            <person name="Karasinski D."/>
            <person name="Kautmanova I."/>
            <person name="Kiss B."/>
            <person name="Kocsube S."/>
            <person name="Kotiranta H."/>
            <person name="LaButti K.M."/>
            <person name="Lechner B.E."/>
            <person name="Liimatainen K."/>
            <person name="Lipzen A."/>
            <person name="Lukacs Z."/>
            <person name="Mihaltcheva S."/>
            <person name="Morgado L.N."/>
            <person name="Niskanen T."/>
            <person name="Noordeloos M.E."/>
            <person name="Ohm R.A."/>
            <person name="Ortiz-Santana B."/>
            <person name="Ovrebo C."/>
            <person name="Racz N."/>
            <person name="Riley R."/>
            <person name="Savchenko A."/>
            <person name="Shiryaev A."/>
            <person name="Soop K."/>
            <person name="Spirin V."/>
            <person name="Szebenyi C."/>
            <person name="Tomsovsky M."/>
            <person name="Tulloss R.E."/>
            <person name="Uehling J."/>
            <person name="Grigoriev I.V."/>
            <person name="Vagvolgyi C."/>
            <person name="Papp T."/>
            <person name="Martin F.M."/>
            <person name="Miettinen O."/>
            <person name="Hibbett D.S."/>
            <person name="Nagy L.G."/>
        </authorList>
    </citation>
    <scope>NUCLEOTIDE SEQUENCE [LARGE SCALE GENOMIC DNA]</scope>
    <source>
        <strain evidence="1 2">NL-1719</strain>
    </source>
</reference>
<dbReference type="EMBL" id="ML208259">
    <property type="protein sequence ID" value="TFK77549.1"/>
    <property type="molecule type" value="Genomic_DNA"/>
</dbReference>
<protein>
    <submittedName>
        <fullName evidence="1">Uncharacterized protein</fullName>
    </submittedName>
</protein>
<gene>
    <name evidence="1" type="ORF">BDN72DRAFT_49485</name>
</gene>
<name>A0ACD3BII3_9AGAR</name>
<sequence length="326" mass="38538">MRRSCLRLKCPLQRCSMLSSMRQSSWIAVVFPTKRLEKLTREEEDADMPMFYNYWRKKTLNEMFKMDVLPLVFDEDKRSRMNINIEQEVFVRASYRSMYQRAAFLRRYCHDKAVLVTGQPGTGKTLWLWFMLVCVIASQKPVVFHYHGKTRLLHDGCVYLITESPSYFFKRMSNPPTRFQLFTWCLIDTDQRQLDPPMYLVESGTAIHPVQVSLPNSGTYLSRLKRKTTSFDMPLWSPPELMEGLKLDQRYQNVLTALTENNDTIQNCVERYIGLERLVQHYEASFGQLIASERVQSSFQWLLDQLILKYGPIPRDLYSAIFDDYY</sequence>
<organism evidence="1 2">
    <name type="scientific">Pluteus cervinus</name>
    <dbReference type="NCBI Taxonomy" id="181527"/>
    <lineage>
        <taxon>Eukaryota</taxon>
        <taxon>Fungi</taxon>
        <taxon>Dikarya</taxon>
        <taxon>Basidiomycota</taxon>
        <taxon>Agaricomycotina</taxon>
        <taxon>Agaricomycetes</taxon>
        <taxon>Agaricomycetidae</taxon>
        <taxon>Agaricales</taxon>
        <taxon>Pluteineae</taxon>
        <taxon>Pluteaceae</taxon>
        <taxon>Pluteus</taxon>
    </lineage>
</organism>
<proteinExistence type="predicted"/>
<evidence type="ECO:0000313" key="2">
    <source>
        <dbReference type="Proteomes" id="UP000308600"/>
    </source>
</evidence>
<dbReference type="Proteomes" id="UP000308600">
    <property type="component" value="Unassembled WGS sequence"/>
</dbReference>